<feature type="domain" description="Heterokaryon incompatibility" evidence="2">
    <location>
        <begin position="184"/>
        <end position="295"/>
    </location>
</feature>
<comment type="caution">
    <text evidence="3">The sequence shown here is derived from an EMBL/GenBank/DDBJ whole genome shotgun (WGS) entry which is preliminary data.</text>
</comment>
<dbReference type="PANTHER" id="PTHR33112">
    <property type="entry name" value="DOMAIN PROTEIN, PUTATIVE-RELATED"/>
    <property type="match status" value="1"/>
</dbReference>
<dbReference type="AlphaFoldDB" id="A0A9N9VGJ2"/>
<gene>
    <name evidence="3" type="ORF">CRHIZ90672A_00014699</name>
</gene>
<dbReference type="EMBL" id="CABFNQ020000699">
    <property type="protein sequence ID" value="CAH0024678.1"/>
    <property type="molecule type" value="Genomic_DNA"/>
</dbReference>
<proteinExistence type="predicted"/>
<dbReference type="Pfam" id="PF06985">
    <property type="entry name" value="HET"/>
    <property type="match status" value="1"/>
</dbReference>
<organism evidence="3 4">
    <name type="scientific">Clonostachys rhizophaga</name>
    <dbReference type="NCBI Taxonomy" id="160324"/>
    <lineage>
        <taxon>Eukaryota</taxon>
        <taxon>Fungi</taxon>
        <taxon>Dikarya</taxon>
        <taxon>Ascomycota</taxon>
        <taxon>Pezizomycotina</taxon>
        <taxon>Sordariomycetes</taxon>
        <taxon>Hypocreomycetidae</taxon>
        <taxon>Hypocreales</taxon>
        <taxon>Bionectriaceae</taxon>
        <taxon>Clonostachys</taxon>
    </lineage>
</organism>
<name>A0A9N9VGJ2_9HYPO</name>
<protein>
    <recommendedName>
        <fullName evidence="2">Heterokaryon incompatibility domain-containing protein</fullName>
    </recommendedName>
</protein>
<evidence type="ECO:0000259" key="2">
    <source>
        <dbReference type="Pfam" id="PF06985"/>
    </source>
</evidence>
<dbReference type="PANTHER" id="PTHR33112:SF16">
    <property type="entry name" value="HETEROKARYON INCOMPATIBILITY DOMAIN-CONTAINING PROTEIN"/>
    <property type="match status" value="1"/>
</dbReference>
<evidence type="ECO:0000313" key="3">
    <source>
        <dbReference type="EMBL" id="CAH0024678.1"/>
    </source>
</evidence>
<dbReference type="Proteomes" id="UP000696573">
    <property type="component" value="Unassembled WGS sequence"/>
</dbReference>
<evidence type="ECO:0000256" key="1">
    <source>
        <dbReference type="SAM" id="MobiDB-lite"/>
    </source>
</evidence>
<dbReference type="InterPro" id="IPR010730">
    <property type="entry name" value="HET"/>
</dbReference>
<accession>A0A9N9VGJ2</accession>
<reference evidence="3" key="1">
    <citation type="submission" date="2021-10" db="EMBL/GenBank/DDBJ databases">
        <authorList>
            <person name="Piombo E."/>
        </authorList>
    </citation>
    <scope>NUCLEOTIDE SEQUENCE</scope>
</reference>
<keyword evidence="4" id="KW-1185">Reference proteome</keyword>
<feature type="region of interest" description="Disordered" evidence="1">
    <location>
        <begin position="489"/>
        <end position="509"/>
    </location>
</feature>
<sequence>MSSRFPCCKTCNSHHGLLPKHPCRFLHEANLDSLKIDATYGEIKLCARDGCYFCSILHDKIATQGISEIEPAIDTKVVFNNRQSHSLRIACGSVEHEIHLLPESAQCIANPYANIDRYADNTKCIIIGSVFATYWLNSCIQYHTACITSAEPWNPSRLVHLKNNHFRVVSPGSPSEGGIKHVPYFALSHCWGGSGVSFTLTKKNYKDLKRGIKIDRLSKTIRDAANVVQSMAYEYLWVDSLCIIQDDDADWKEQAQQMDLVYKHAVLTIAATGSKDETFPLCIPEKFYQDINPEGYRYHQDSFDYYRSVSSKLRQGLEEREQLRSRKNNSTGMLVRVLRTKFFEPPSEIIFDHRLDDWTKGSTALNTSSIGHEMSILSIKRKIWRDIVEDYSGRALTKITDRSIAIHGVTKEVENVFGTRCLFGIRVDDMPFDLLWSIRGRVPDFSTNSIVSPGIRKRVPIEAVPIRSAAPSWSWLSVQGSVEFHALGPGSPSPKIEIPDQEDLMKRSTSCPKSIRLRGRVAQGLE</sequence>
<dbReference type="OrthoDB" id="5362512at2759"/>
<evidence type="ECO:0000313" key="4">
    <source>
        <dbReference type="Proteomes" id="UP000696573"/>
    </source>
</evidence>